<evidence type="ECO:0000256" key="3">
    <source>
        <dbReference type="ARBA" id="ARBA00023274"/>
    </source>
</evidence>
<keyword evidence="3" id="KW-0687">Ribonucleoprotein</keyword>
<feature type="non-terminal residue" evidence="4">
    <location>
        <position position="1"/>
    </location>
</feature>
<keyword evidence="5" id="KW-1185">Reference proteome</keyword>
<dbReference type="GO" id="GO:0006412">
    <property type="term" value="P:translation"/>
    <property type="evidence" value="ECO:0007669"/>
    <property type="project" value="InterPro"/>
</dbReference>
<gene>
    <name evidence="4" type="ORF">BAE44_0001129</name>
</gene>
<comment type="caution">
    <text evidence="4">The sequence shown here is derived from an EMBL/GenBank/DDBJ whole genome shotgun (WGS) entry which is preliminary data.</text>
</comment>
<accession>A0A1E5WKC3</accession>
<dbReference type="GO" id="GO:1990904">
    <property type="term" value="C:ribonucleoprotein complex"/>
    <property type="evidence" value="ECO:0007669"/>
    <property type="project" value="UniProtKB-KW"/>
</dbReference>
<name>A0A1E5WKC3_9POAL</name>
<protein>
    <recommendedName>
        <fullName evidence="6">40S ribosomal protein S18</fullName>
    </recommendedName>
</protein>
<dbReference type="EMBL" id="LWDX02003945">
    <property type="protein sequence ID" value="OEL37852.1"/>
    <property type="molecule type" value="Genomic_DNA"/>
</dbReference>
<evidence type="ECO:0000313" key="4">
    <source>
        <dbReference type="EMBL" id="OEL37852.1"/>
    </source>
</evidence>
<evidence type="ECO:0000256" key="2">
    <source>
        <dbReference type="ARBA" id="ARBA00022980"/>
    </source>
</evidence>
<dbReference type="GO" id="GO:0005840">
    <property type="term" value="C:ribosome"/>
    <property type="evidence" value="ECO:0007669"/>
    <property type="project" value="UniProtKB-KW"/>
</dbReference>
<dbReference type="InterPro" id="IPR001892">
    <property type="entry name" value="Ribosomal_uS13"/>
</dbReference>
<dbReference type="STRING" id="888268.A0A1E5WKC3"/>
<reference evidence="4 5" key="1">
    <citation type="submission" date="2016-09" db="EMBL/GenBank/DDBJ databases">
        <title>The draft genome of Dichanthelium oligosanthes: A C3 panicoid grass species.</title>
        <authorList>
            <person name="Studer A.J."/>
            <person name="Schnable J.C."/>
            <person name="Brutnell T.P."/>
        </authorList>
    </citation>
    <scope>NUCLEOTIDE SEQUENCE [LARGE SCALE GENOMIC DNA]</scope>
    <source>
        <strain evidence="5">cv. Kellogg 1175</strain>
        <tissue evidence="4">Leaf</tissue>
    </source>
</reference>
<evidence type="ECO:0008006" key="6">
    <source>
        <dbReference type="Google" id="ProtNLM"/>
    </source>
</evidence>
<dbReference type="Pfam" id="PF00416">
    <property type="entry name" value="Ribosomal_S13"/>
    <property type="match status" value="1"/>
</dbReference>
<keyword evidence="2" id="KW-0689">Ribosomal protein</keyword>
<dbReference type="GO" id="GO:0003735">
    <property type="term" value="F:structural constituent of ribosome"/>
    <property type="evidence" value="ECO:0007669"/>
    <property type="project" value="InterPro"/>
</dbReference>
<dbReference type="Proteomes" id="UP000095767">
    <property type="component" value="Unassembled WGS sequence"/>
</dbReference>
<proteinExistence type="inferred from homology"/>
<organism evidence="4 5">
    <name type="scientific">Dichanthelium oligosanthes</name>
    <dbReference type="NCBI Taxonomy" id="888268"/>
    <lineage>
        <taxon>Eukaryota</taxon>
        <taxon>Viridiplantae</taxon>
        <taxon>Streptophyta</taxon>
        <taxon>Embryophyta</taxon>
        <taxon>Tracheophyta</taxon>
        <taxon>Spermatophyta</taxon>
        <taxon>Magnoliopsida</taxon>
        <taxon>Liliopsida</taxon>
        <taxon>Poales</taxon>
        <taxon>Poaceae</taxon>
        <taxon>PACMAD clade</taxon>
        <taxon>Panicoideae</taxon>
        <taxon>Panicodae</taxon>
        <taxon>Paniceae</taxon>
        <taxon>Dichantheliinae</taxon>
        <taxon>Dichanthelium</taxon>
    </lineage>
</organism>
<sequence>LKRLMTVMANRSQFKVSDWLLNRKKGYKVGRFSQVVTNTLDTKLKGDLERRKKIRVD</sequence>
<evidence type="ECO:0000256" key="1">
    <source>
        <dbReference type="ARBA" id="ARBA00008080"/>
    </source>
</evidence>
<comment type="similarity">
    <text evidence="1">Belongs to the universal ribosomal protein uS13 family.</text>
</comment>
<dbReference type="GO" id="GO:0003723">
    <property type="term" value="F:RNA binding"/>
    <property type="evidence" value="ECO:0007669"/>
    <property type="project" value="InterPro"/>
</dbReference>
<evidence type="ECO:0000313" key="5">
    <source>
        <dbReference type="Proteomes" id="UP000095767"/>
    </source>
</evidence>
<dbReference type="AlphaFoldDB" id="A0A1E5WKC3"/>